<reference evidence="2 3" key="1">
    <citation type="submission" date="2015-01" db="EMBL/GenBank/DDBJ databases">
        <title>The Genome Sequence of Ochroconis gallopava CBS43764.</title>
        <authorList>
            <consortium name="The Broad Institute Genomics Platform"/>
            <person name="Cuomo C."/>
            <person name="de Hoog S."/>
            <person name="Gorbushina A."/>
            <person name="Stielow B."/>
            <person name="Teixiera M."/>
            <person name="Abouelleil A."/>
            <person name="Chapman S.B."/>
            <person name="Priest M."/>
            <person name="Young S.K."/>
            <person name="Wortman J."/>
            <person name="Nusbaum C."/>
            <person name="Birren B."/>
        </authorList>
    </citation>
    <scope>NUCLEOTIDE SEQUENCE [LARGE SCALE GENOMIC DNA]</scope>
    <source>
        <strain evidence="2 3">CBS 43764</strain>
    </source>
</reference>
<evidence type="ECO:0000313" key="3">
    <source>
        <dbReference type="Proteomes" id="UP000053259"/>
    </source>
</evidence>
<evidence type="ECO:0000313" key="2">
    <source>
        <dbReference type="EMBL" id="KIW03705.1"/>
    </source>
</evidence>
<sequence length="420" mass="46149">MDWEGLSNAFYSQFGPIASAVSDTVDKALSQLAQWTAEGSSFRLQPHNGSPFTGIAQTTPSQVKMASVTTVDLLRLATSLPYAGQISSFNAGMANLTFQLFDSSFASILGPNASWRMIANESYQAFHEAGVYHQDTKSLYIASNWANDFSNPINVSILNLEDYSLSSERYEGLASPNGGTTYVPPGTTEKPQLIFCDEGDFEVASALTIVDPVAKTTKQVVNNFFGRNFSSLNDVRQHYETGDLWFTDAQYGYLQSFRPSPGIPNQIYRFEPTTGNLQAVADGFVQSNGLEFSPDFKTLYVSDTGAQLVELGQNFTRPATIYAFDVVDQKYLQNRRIFAYVDSGVPDGIHVDTNGNVFSGCGDGVQVWNPEGRLLGKIRVEKGSANFAFVPEGMIIFNEYRLFLVTMAARGRELARDFGA</sequence>
<evidence type="ECO:0000259" key="1">
    <source>
        <dbReference type="Pfam" id="PF08450"/>
    </source>
</evidence>
<dbReference type="AlphaFoldDB" id="A0A0D2AAS7"/>
<dbReference type="STRING" id="253628.A0A0D2AAS7"/>
<dbReference type="Pfam" id="PF08450">
    <property type="entry name" value="SGL"/>
    <property type="match status" value="1"/>
</dbReference>
<dbReference type="PANTHER" id="PTHR47064:SF2">
    <property type="entry name" value="SMP-30_GLUCONOLACTONASE_LRE-LIKE REGION DOMAIN-CONTAINING PROTEIN-RELATED"/>
    <property type="match status" value="1"/>
</dbReference>
<dbReference type="Proteomes" id="UP000053259">
    <property type="component" value="Unassembled WGS sequence"/>
</dbReference>
<dbReference type="InterPro" id="IPR011042">
    <property type="entry name" value="6-blade_b-propeller_TolB-like"/>
</dbReference>
<dbReference type="InterPro" id="IPR013658">
    <property type="entry name" value="SGL"/>
</dbReference>
<keyword evidence="3" id="KW-1185">Reference proteome</keyword>
<organism evidence="2 3">
    <name type="scientific">Verruconis gallopava</name>
    <dbReference type="NCBI Taxonomy" id="253628"/>
    <lineage>
        <taxon>Eukaryota</taxon>
        <taxon>Fungi</taxon>
        <taxon>Dikarya</taxon>
        <taxon>Ascomycota</taxon>
        <taxon>Pezizomycotina</taxon>
        <taxon>Dothideomycetes</taxon>
        <taxon>Pleosporomycetidae</taxon>
        <taxon>Venturiales</taxon>
        <taxon>Sympoventuriaceae</taxon>
        <taxon>Verruconis</taxon>
    </lineage>
</organism>
<dbReference type="Gene3D" id="2.120.10.30">
    <property type="entry name" value="TolB, C-terminal domain"/>
    <property type="match status" value="1"/>
</dbReference>
<gene>
    <name evidence="2" type="ORF">PV09_05018</name>
</gene>
<feature type="domain" description="SMP-30/Gluconolactonase/LRE-like region" evidence="1">
    <location>
        <begin position="188"/>
        <end position="389"/>
    </location>
</feature>
<dbReference type="VEuPathDB" id="FungiDB:PV09_05018"/>
<dbReference type="SUPFAM" id="SSF63829">
    <property type="entry name" value="Calcium-dependent phosphotriesterase"/>
    <property type="match status" value="1"/>
</dbReference>
<proteinExistence type="predicted"/>
<accession>A0A0D2AAS7</accession>
<dbReference type="InterPro" id="IPR052988">
    <property type="entry name" value="Oryzine_lactonohydrolase"/>
</dbReference>
<dbReference type="PANTHER" id="PTHR47064">
    <property type="entry name" value="PUTATIVE (AFU_ORTHOLOGUE AFUA_1G08990)-RELATED"/>
    <property type="match status" value="1"/>
</dbReference>
<protein>
    <recommendedName>
        <fullName evidence="1">SMP-30/Gluconolactonase/LRE-like region domain-containing protein</fullName>
    </recommendedName>
</protein>
<dbReference type="GeneID" id="27312991"/>
<dbReference type="InParanoid" id="A0A0D2AAS7"/>
<dbReference type="RefSeq" id="XP_016213574.1">
    <property type="nucleotide sequence ID" value="XM_016358473.1"/>
</dbReference>
<dbReference type="EMBL" id="KN847543">
    <property type="protein sequence ID" value="KIW03705.1"/>
    <property type="molecule type" value="Genomic_DNA"/>
</dbReference>
<name>A0A0D2AAS7_9PEZI</name>
<dbReference type="HOGENOM" id="CLU_036110_1_0_1"/>
<dbReference type="OrthoDB" id="423498at2759"/>